<protein>
    <submittedName>
        <fullName evidence="1">Uncharacterized protein</fullName>
    </submittedName>
</protein>
<name>A0ACC2LUI6_PERAE</name>
<evidence type="ECO:0000313" key="2">
    <source>
        <dbReference type="Proteomes" id="UP001234297"/>
    </source>
</evidence>
<dbReference type="EMBL" id="CM056811">
    <property type="protein sequence ID" value="KAJ8637025.1"/>
    <property type="molecule type" value="Genomic_DNA"/>
</dbReference>
<reference evidence="1 2" key="1">
    <citation type="journal article" date="2022" name="Hortic Res">
        <title>A haplotype resolved chromosomal level avocado genome allows analysis of novel avocado genes.</title>
        <authorList>
            <person name="Nath O."/>
            <person name="Fletcher S.J."/>
            <person name="Hayward A."/>
            <person name="Shaw L.M."/>
            <person name="Masouleh A.K."/>
            <person name="Furtado A."/>
            <person name="Henry R.J."/>
            <person name="Mitter N."/>
        </authorList>
    </citation>
    <scope>NUCLEOTIDE SEQUENCE [LARGE SCALE GENOMIC DNA]</scope>
    <source>
        <strain evidence="2">cv. Hass</strain>
    </source>
</reference>
<evidence type="ECO:0000313" key="1">
    <source>
        <dbReference type="EMBL" id="KAJ8637025.1"/>
    </source>
</evidence>
<accession>A0ACC2LUI6</accession>
<gene>
    <name evidence="1" type="ORF">MRB53_011292</name>
</gene>
<proteinExistence type="predicted"/>
<sequence>MKGEKRKGLYIKMGMHKKREGGKGLERRGRGSVTFKVENAWRAFETRTGVEGREPSCAISFGSFLLFFCRQRTTHLVLDRISHASINTQRHKKNFTSSMANDFESSSNKPPENSSCSGSGSNDAANFECNICFELAQDPIVTLCGHLFCWPCLYKWLHIHGRSQECPVCKAVVQEEKLVPLYGRGKTPTDPRSKSIPGMEIPHRPAGQRPETARPPDQNQFPHHGFGFMGGLAPMATARFGNFTFSTGFGGLFPSLLNFHLHGYPDATIYGSPAGMPYGFPNPFYGGHGHGFPLPPVQRQQRDILKLVNRLLLPLSQSRSREFRSTKLESRVPDSVNSIVELVARALSAVLRPVRGLQGLKDSLEHPLRRGRSLVGKSGVPFSLLFSSLGDVHLFLQSGTNIAATVPTVANQQRTLSIIGALSRSFSVPSVSGPSCEVFVYHIDHLYPGSTQNSLNNLLQRRSMAACGSLSTRTELGTQHVEKLALKNGQLSNFVTLPDISRSNRSLDNCSKARMSLRNRNSCSRSLMYGYFLFDATRRTWMSNQFNALLARDFHGSCLALRSAGAAPDVSFDGSVREDQPENSVVLSDQKVQRDRSLKLLSGSCYLPHPDKEDTGGEDAHFICVDEQAIGVADGVGGWADHGIDSGQYARELMSNSVSAIQEEPKGSIDPARVLEKAHTSTKAKGSSTACIVALTEQGLHAVNLGDSGFIVVRDGCTIFRSPVQQHDFNFTYQLASGSDSDLPSAGETFTISVAPGDVIIAGTDGLFDNLYNNEVTAVVVHAVRAGLGPQVTAQKIAALARQRAQDKDRQTPFSTAAQDAGYRYYGGKLDDITVVVSYITSSTALRSNSP</sequence>
<organism evidence="1 2">
    <name type="scientific">Persea americana</name>
    <name type="common">Avocado</name>
    <dbReference type="NCBI Taxonomy" id="3435"/>
    <lineage>
        <taxon>Eukaryota</taxon>
        <taxon>Viridiplantae</taxon>
        <taxon>Streptophyta</taxon>
        <taxon>Embryophyta</taxon>
        <taxon>Tracheophyta</taxon>
        <taxon>Spermatophyta</taxon>
        <taxon>Magnoliopsida</taxon>
        <taxon>Magnoliidae</taxon>
        <taxon>Laurales</taxon>
        <taxon>Lauraceae</taxon>
        <taxon>Persea</taxon>
    </lineage>
</organism>
<keyword evidence="2" id="KW-1185">Reference proteome</keyword>
<comment type="caution">
    <text evidence="1">The sequence shown here is derived from an EMBL/GenBank/DDBJ whole genome shotgun (WGS) entry which is preliminary data.</text>
</comment>
<dbReference type="Proteomes" id="UP001234297">
    <property type="component" value="Chromosome 3"/>
</dbReference>